<comment type="caution">
    <text evidence="1">The sequence shown here is derived from an EMBL/GenBank/DDBJ whole genome shotgun (WGS) entry which is preliminary data.</text>
</comment>
<gene>
    <name evidence="1" type="ORF">M9H77_17468</name>
</gene>
<dbReference type="EMBL" id="CM044704">
    <property type="protein sequence ID" value="KAI5667615.1"/>
    <property type="molecule type" value="Genomic_DNA"/>
</dbReference>
<accession>A0ACC0B4P0</accession>
<evidence type="ECO:0000313" key="2">
    <source>
        <dbReference type="Proteomes" id="UP001060085"/>
    </source>
</evidence>
<sequence length="409" mass="45823">MGGRLILIKYVLNSIPLHILSTISPPKQTLHEIERLYAKFFWGQFDRMIRGIRCFGLDFVVLWRKMVLASLPFIISQQPFPINFGGFIVLVILFGPGLYVQSMGILLIFGLMGSLSIWLLTIGVVCLVFGKKLSRILVLSFEMGALPSGGKIGHRGGWHSTEAQFHGKFVPILWKLPFNDQDIILNVDGASKGNPGLAAAGGVLRRCDGTLIYAFSNSVIIILTLIQKPFLLISVAMAIDMGYYSCSLQSDSIAMVSMINGSFSIPWRLDEILKHIYHLLSFHQFSIAHAYQEANTMPDALANLAWEARASAAARSINGTLVMTPLNLLRAILVDYPCYFLGRKRKYYSSVGSMKLYLGNGKWFNSFVVVVLTYLVTRQDDVKAYYAALLQRQREQEESVKEQNRIPIL</sequence>
<organism evidence="1 2">
    <name type="scientific">Catharanthus roseus</name>
    <name type="common">Madagascar periwinkle</name>
    <name type="synonym">Vinca rosea</name>
    <dbReference type="NCBI Taxonomy" id="4058"/>
    <lineage>
        <taxon>Eukaryota</taxon>
        <taxon>Viridiplantae</taxon>
        <taxon>Streptophyta</taxon>
        <taxon>Embryophyta</taxon>
        <taxon>Tracheophyta</taxon>
        <taxon>Spermatophyta</taxon>
        <taxon>Magnoliopsida</taxon>
        <taxon>eudicotyledons</taxon>
        <taxon>Gunneridae</taxon>
        <taxon>Pentapetalae</taxon>
        <taxon>asterids</taxon>
        <taxon>lamiids</taxon>
        <taxon>Gentianales</taxon>
        <taxon>Apocynaceae</taxon>
        <taxon>Rauvolfioideae</taxon>
        <taxon>Vinceae</taxon>
        <taxon>Catharanthinae</taxon>
        <taxon>Catharanthus</taxon>
    </lineage>
</organism>
<reference evidence="2" key="1">
    <citation type="journal article" date="2023" name="Nat. Plants">
        <title>Single-cell RNA sequencing provides a high-resolution roadmap for understanding the multicellular compartmentation of specialized metabolism.</title>
        <authorList>
            <person name="Sun S."/>
            <person name="Shen X."/>
            <person name="Li Y."/>
            <person name="Li Y."/>
            <person name="Wang S."/>
            <person name="Li R."/>
            <person name="Zhang H."/>
            <person name="Shen G."/>
            <person name="Guo B."/>
            <person name="Wei J."/>
            <person name="Xu J."/>
            <person name="St-Pierre B."/>
            <person name="Chen S."/>
            <person name="Sun C."/>
        </authorList>
    </citation>
    <scope>NUCLEOTIDE SEQUENCE [LARGE SCALE GENOMIC DNA]</scope>
</reference>
<name>A0ACC0B4P0_CATRO</name>
<evidence type="ECO:0000313" key="1">
    <source>
        <dbReference type="EMBL" id="KAI5667615.1"/>
    </source>
</evidence>
<dbReference type="Proteomes" id="UP001060085">
    <property type="component" value="Linkage Group LG04"/>
</dbReference>
<proteinExistence type="predicted"/>
<keyword evidence="2" id="KW-1185">Reference proteome</keyword>
<protein>
    <submittedName>
        <fullName evidence="1">Uncharacterized protein</fullName>
    </submittedName>
</protein>